<feature type="region of interest" description="Disordered" evidence="1">
    <location>
        <begin position="855"/>
        <end position="876"/>
    </location>
</feature>
<dbReference type="Proteomes" id="UP001219525">
    <property type="component" value="Unassembled WGS sequence"/>
</dbReference>
<name>A0AAD6UZL5_9AGAR</name>
<feature type="region of interest" description="Disordered" evidence="1">
    <location>
        <begin position="1336"/>
        <end position="1426"/>
    </location>
</feature>
<sequence length="1574" mass="174655">MAPTAVHKERGSHGGARHGAGRPRKGPPPVTHRRRPNETSNAPPPQLPLAAIFLPRRSTQGIPADGSSNSSWSAAHPDSIARPADISLEAPVMSTAHVQQLRDELTFISENDEHADIARGDVTVDDSLINDVLGTVEPEDVAGEESASAPPLDSSTMRYLRNLKERLLAEIEKYGEPLCYRRGDLYERAPHSIFALKTSFARTAANGHPEDLLYARDVCVWFPHLLPGAPDSFKCFSDKPIARRVRSMPTDYFMLTNRYICDGRRNDDKGCGTSYQGTDPLILGQLPRFVQVAFPAYITTRAAISKTLMWQMRNTFATRFGPAPFAELISEVQHRQHAEVELMYLAAATFYGVRDVAPFSAFDDKSGYAGSSPSVAYLKGLFTDFIIAHRVYIERYVASLPLTIAKADHTFDFLKYMGGVKGERIWTSAYTMINEWEQTRGHVLAMTKSLDFVKETWEQAQAGLKAANHPPTQIVYTDSPQAERKFHENLNTTLTEAVQPVTEWTDLPAFSRSLDIPVTTTSDSMEIETHANTILHRFYSGAATDDMHLIALSIVSRPPDKPGAQHRVDLIQLRTAFGLYVFNVSSLTSPSHLLPSLRAIFTNSSIMKFGHGVRQALEILADTFQIDDLKVSLKSRTPSFFELGAYAKLKGSVSDPTSSLHILAGAVLKKSFVEEPLSEFTSTNAHLYLYRHIDCQWQIGAALYRLSSVGLPLSAAQACTNGFYVTVVQGCKAVAEGLVIGAHPGYLDAPMDLDNHTKRINISASRSLVKITKVLNKGAIMSLHKQPLGFIEAHGGYLIISTSQLRSRSTTDVFQAPALGYNMGTPAPAPSYDENSEFVPDTSFQQWEPSNADIDVDLGAEDSDSDSDMDDVEPGDADTAPNMFQWNINENSSAHEIFSELRITITAVGEFSDKLPTRVLDDAFHYMDRLIRLLSKKHPAFKAFCHDFSEAIFIRDKSDVLAVQAVLEAKGVSWEYMKRAKADAINRRVRRYIPPRHILVRRLELLFDAYFGFDGEQPFFSKDAREMCKHLLEAARCGYLSDPQGYILYYVIGRDKDGLNIYRTIRGTNSVEGGFHMAIRRVFGSLRASPELAECILFNWILRRNQRVGCKNRTGRKFNGHYDIWVRDEIYELAVELGCKTSFPVPRILSTRIATSETIGIVPLSLSLAKELSITTLPRPSVVGLPHHRDTPVHTLTRLSTKPTNRYRYLQLRQSTLTPVLPVHTHKEYITFKQHINNAQFRRSGQPHPPSEQWKDVDFEKFARAWNGLVDLQPHNVVDSNQRLYYKLPQQLEVHHKKTIAWSLEQSTLAEGQNFAARRPLLELLTSEYNFAHGPAALPLPEPDGEVDLAVTGTYDGTSFDRLDPVSSSGDSAYDPGTDDSDEQDPLANLVIIQSDQPENQSDSPPTETQSEPPTGSTNTAAAPNISPRLLYQSTLPGAQPRAGKSKSKADRCALVQLASSGRSRLACPPPPSPRAPRPSQVVLVSSPQASGPGRMLAVRCPLLHRARPHPYWCSQALAAPRGSLCALAPRISTALQTYSVHGRSWVPAPARWRGYRRQRANASAPACALAPAH</sequence>
<evidence type="ECO:0008006" key="4">
    <source>
        <dbReference type="Google" id="ProtNLM"/>
    </source>
</evidence>
<dbReference type="EMBL" id="JARJCW010000086">
    <property type="protein sequence ID" value="KAJ7196075.1"/>
    <property type="molecule type" value="Genomic_DNA"/>
</dbReference>
<dbReference type="SUPFAM" id="SSF53098">
    <property type="entry name" value="Ribonuclease H-like"/>
    <property type="match status" value="1"/>
</dbReference>
<evidence type="ECO:0000313" key="3">
    <source>
        <dbReference type="Proteomes" id="UP001219525"/>
    </source>
</evidence>
<feature type="region of interest" description="Disordered" evidence="1">
    <location>
        <begin position="1"/>
        <end position="49"/>
    </location>
</feature>
<evidence type="ECO:0000256" key="1">
    <source>
        <dbReference type="SAM" id="MobiDB-lite"/>
    </source>
</evidence>
<feature type="compositionally biased region" description="Polar residues" evidence="1">
    <location>
        <begin position="1392"/>
        <end position="1401"/>
    </location>
</feature>
<gene>
    <name evidence="2" type="ORF">GGX14DRAFT_575164</name>
</gene>
<accession>A0AAD6UZL5</accession>
<reference evidence="2" key="1">
    <citation type="submission" date="2023-03" db="EMBL/GenBank/DDBJ databases">
        <title>Massive genome expansion in bonnet fungi (Mycena s.s.) driven by repeated elements and novel gene families across ecological guilds.</title>
        <authorList>
            <consortium name="Lawrence Berkeley National Laboratory"/>
            <person name="Harder C.B."/>
            <person name="Miyauchi S."/>
            <person name="Viragh M."/>
            <person name="Kuo A."/>
            <person name="Thoen E."/>
            <person name="Andreopoulos B."/>
            <person name="Lu D."/>
            <person name="Skrede I."/>
            <person name="Drula E."/>
            <person name="Henrissat B."/>
            <person name="Morin E."/>
            <person name="Kohler A."/>
            <person name="Barry K."/>
            <person name="LaButti K."/>
            <person name="Morin E."/>
            <person name="Salamov A."/>
            <person name="Lipzen A."/>
            <person name="Mereny Z."/>
            <person name="Hegedus B."/>
            <person name="Baldrian P."/>
            <person name="Stursova M."/>
            <person name="Weitz H."/>
            <person name="Taylor A."/>
            <person name="Grigoriev I.V."/>
            <person name="Nagy L.G."/>
            <person name="Martin F."/>
            <person name="Kauserud H."/>
        </authorList>
    </citation>
    <scope>NUCLEOTIDE SEQUENCE</scope>
    <source>
        <strain evidence="2">9144</strain>
    </source>
</reference>
<evidence type="ECO:0000313" key="2">
    <source>
        <dbReference type="EMBL" id="KAJ7196075.1"/>
    </source>
</evidence>
<protein>
    <recommendedName>
        <fullName evidence="4">3'-5' exonuclease domain-containing protein</fullName>
    </recommendedName>
</protein>
<dbReference type="InterPro" id="IPR036397">
    <property type="entry name" value="RNaseH_sf"/>
</dbReference>
<organism evidence="2 3">
    <name type="scientific">Mycena pura</name>
    <dbReference type="NCBI Taxonomy" id="153505"/>
    <lineage>
        <taxon>Eukaryota</taxon>
        <taxon>Fungi</taxon>
        <taxon>Dikarya</taxon>
        <taxon>Basidiomycota</taxon>
        <taxon>Agaricomycotina</taxon>
        <taxon>Agaricomycetes</taxon>
        <taxon>Agaricomycetidae</taxon>
        <taxon>Agaricales</taxon>
        <taxon>Marasmiineae</taxon>
        <taxon>Mycenaceae</taxon>
        <taxon>Mycena</taxon>
    </lineage>
</organism>
<feature type="compositionally biased region" description="Basic and acidic residues" evidence="1">
    <location>
        <begin position="1"/>
        <end position="12"/>
    </location>
</feature>
<feature type="compositionally biased region" description="Basic residues" evidence="1">
    <location>
        <begin position="15"/>
        <end position="35"/>
    </location>
</feature>
<keyword evidence="3" id="KW-1185">Reference proteome</keyword>
<dbReference type="InterPro" id="IPR012337">
    <property type="entry name" value="RNaseH-like_sf"/>
</dbReference>
<comment type="caution">
    <text evidence="2">The sequence shown here is derived from an EMBL/GenBank/DDBJ whole genome shotgun (WGS) entry which is preliminary data.</text>
</comment>
<dbReference type="PANTHER" id="PTHR47773:SF1">
    <property type="entry name" value="C2H2-TYPE DOMAIN-CONTAINING PROTEIN"/>
    <property type="match status" value="1"/>
</dbReference>
<dbReference type="PANTHER" id="PTHR47773">
    <property type="entry name" value="SI:DKEY-9I5.2-RELATED"/>
    <property type="match status" value="1"/>
</dbReference>
<proteinExistence type="predicted"/>
<dbReference type="GO" id="GO:0003676">
    <property type="term" value="F:nucleic acid binding"/>
    <property type="evidence" value="ECO:0007669"/>
    <property type="project" value="InterPro"/>
</dbReference>
<feature type="compositionally biased region" description="Low complexity" evidence="1">
    <location>
        <begin position="1402"/>
        <end position="1418"/>
    </location>
</feature>
<dbReference type="Gene3D" id="3.30.420.10">
    <property type="entry name" value="Ribonuclease H-like superfamily/Ribonuclease H"/>
    <property type="match status" value="1"/>
</dbReference>